<dbReference type="InterPro" id="IPR046668">
    <property type="entry name" value="DUF6538"/>
</dbReference>
<reference evidence="5 6" key="2">
    <citation type="journal article" date="2014" name="Genome Announc.">
        <title>Complete Genome Sequence of the Subsurface, Mesophilic Sulfate-Reducing Bacterium Desulfovibrio aespoeensis Aspo-2.</title>
        <authorList>
            <person name="Pedersen K."/>
            <person name="Bengtsson A."/>
            <person name="Edlund J."/>
            <person name="Rabe L."/>
            <person name="Hazen T."/>
            <person name="Chakraborty R."/>
            <person name="Goodwin L."/>
            <person name="Shapiro N."/>
        </authorList>
    </citation>
    <scope>NUCLEOTIDE SEQUENCE [LARGE SCALE GENOMIC DNA]</scope>
    <source>
        <strain evidence="6">ATCC 700646 / DSM 10631 / Aspo-2</strain>
    </source>
</reference>
<dbReference type="InterPro" id="IPR011010">
    <property type="entry name" value="DNA_brk_join_enz"/>
</dbReference>
<dbReference type="HOGENOM" id="CLU_022238_3_1_7"/>
<dbReference type="GO" id="GO:0006310">
    <property type="term" value="P:DNA recombination"/>
    <property type="evidence" value="ECO:0007669"/>
    <property type="project" value="UniProtKB-KW"/>
</dbReference>
<feature type="domain" description="Tyr recombinase" evidence="4">
    <location>
        <begin position="339"/>
        <end position="543"/>
    </location>
</feature>
<evidence type="ECO:0000256" key="1">
    <source>
        <dbReference type="ARBA" id="ARBA00008857"/>
    </source>
</evidence>
<keyword evidence="6" id="KW-1185">Reference proteome</keyword>
<dbReference type="SUPFAM" id="SSF56349">
    <property type="entry name" value="DNA breaking-rejoining enzymes"/>
    <property type="match status" value="1"/>
</dbReference>
<dbReference type="Pfam" id="PF20172">
    <property type="entry name" value="DUF6538"/>
    <property type="match status" value="1"/>
</dbReference>
<dbReference type="Pfam" id="PF00589">
    <property type="entry name" value="Phage_integrase"/>
    <property type="match status" value="1"/>
</dbReference>
<dbReference type="InterPro" id="IPR010998">
    <property type="entry name" value="Integrase_recombinase_N"/>
</dbReference>
<accession>E6VW68</accession>
<evidence type="ECO:0000313" key="5">
    <source>
        <dbReference type="EMBL" id="ADU63628.1"/>
    </source>
</evidence>
<dbReference type="InterPro" id="IPR013762">
    <property type="entry name" value="Integrase-like_cat_sf"/>
</dbReference>
<evidence type="ECO:0000256" key="3">
    <source>
        <dbReference type="ARBA" id="ARBA00023172"/>
    </source>
</evidence>
<dbReference type="CDD" id="cd01184">
    <property type="entry name" value="INT_C_like_1"/>
    <property type="match status" value="1"/>
</dbReference>
<organism evidence="5 6">
    <name type="scientific">Pseudodesulfovibrio aespoeensis (strain ATCC 700646 / DSM 10631 / Aspo-2)</name>
    <name type="common">Desulfovibrio aespoeensis</name>
    <dbReference type="NCBI Taxonomy" id="643562"/>
    <lineage>
        <taxon>Bacteria</taxon>
        <taxon>Pseudomonadati</taxon>
        <taxon>Thermodesulfobacteriota</taxon>
        <taxon>Desulfovibrionia</taxon>
        <taxon>Desulfovibrionales</taxon>
        <taxon>Desulfovibrionaceae</taxon>
    </lineage>
</organism>
<keyword evidence="2" id="KW-0238">DNA-binding</keyword>
<sequence>MPRIARSPNHLYLKGTTYYFRHVVPNALRHSLGRSEIRMSLRTGYLAEARPKARILASGVKQVLTRIQDGELPMDDFDRIKLFLRDFLERFLKENEQISINNLTPPNPILQYVPGKTEELIDHLKGLLVSRDYDTMREYMVLAAEGDVFGPPQSFDLTDEFAHEFTKTLIAYYRIISRRAEGDYAFENTILPPEPAAPQPPAQETKSPILLSEALKRYKADRIAAKRWSEGSAKDIMSTLNSLTDVLGDIPMNEVDRQAVRHVRDTLLQLPRFRNSKRFKGKTIQEMVALEPDNTVAVSTVNNNLTNISSFLTWCEDEQLIPTNPAHRLKIKEEKPETEHRSPYTTKDLENLFNAPQYVEDTFLHPSDFWCPLLSLFTGARREEVCQLHVEDVRQEEGLWVLDVNKKRNVHGFANKKLKNPSAKRLLPLHPFLVETLRFPEFAQQQAENGHLRVFPELVKIKEKYGHKLGERFSCFKNSIDLEEADGVKDFHSLRHTFSNFFKQKKMQDDPFEQTFGHKLKKMSAERYGGRFPASMCFDEVIAHLDYGVDLSHLAKSKFVPR</sequence>
<evidence type="ECO:0000259" key="4">
    <source>
        <dbReference type="PROSITE" id="PS51898"/>
    </source>
</evidence>
<dbReference type="KEGG" id="das:Daes_2632"/>
<dbReference type="STRING" id="643562.Daes_2632"/>
<reference evidence="6" key="1">
    <citation type="submission" date="2010-12" db="EMBL/GenBank/DDBJ databases">
        <title>Complete sequence of Desulfovibrio aespoeensis Aspo-2.</title>
        <authorList>
            <consortium name="US DOE Joint Genome Institute"/>
            <person name="Lucas S."/>
            <person name="Copeland A."/>
            <person name="Lapidus A."/>
            <person name="Cheng J.-F."/>
            <person name="Goodwin L."/>
            <person name="Pitluck S."/>
            <person name="Chertkov O."/>
            <person name="Misra M."/>
            <person name="Detter J.C."/>
            <person name="Han C."/>
            <person name="Tapia R."/>
            <person name="Land M."/>
            <person name="Hauser L."/>
            <person name="Kyrpides N."/>
            <person name="Ivanova N."/>
            <person name="Ovchinnikova G."/>
            <person name="Pedersen K."/>
            <person name="Jagevall S."/>
            <person name="Hazen T."/>
            <person name="Woyke T."/>
        </authorList>
    </citation>
    <scope>NUCLEOTIDE SEQUENCE [LARGE SCALE GENOMIC DNA]</scope>
    <source>
        <strain evidence="6">ATCC 700646 / DSM 10631 / Aspo-2</strain>
    </source>
</reference>
<dbReference type="OrthoDB" id="9784724at2"/>
<gene>
    <name evidence="5" type="ordered locus">Daes_2632</name>
</gene>
<name>E6VW68_PSEA9</name>
<protein>
    <recommendedName>
        <fullName evidence="4">Tyr recombinase domain-containing protein</fullName>
    </recommendedName>
</protein>
<comment type="similarity">
    <text evidence="1">Belongs to the 'phage' integrase family.</text>
</comment>
<dbReference type="AlphaFoldDB" id="E6VW68"/>
<dbReference type="RefSeq" id="WP_013515534.1">
    <property type="nucleotide sequence ID" value="NC_014844.1"/>
</dbReference>
<evidence type="ECO:0000313" key="6">
    <source>
        <dbReference type="Proteomes" id="UP000002191"/>
    </source>
</evidence>
<proteinExistence type="inferred from homology"/>
<dbReference type="Proteomes" id="UP000002191">
    <property type="component" value="Chromosome"/>
</dbReference>
<dbReference type="PROSITE" id="PS51898">
    <property type="entry name" value="TYR_RECOMBINASE"/>
    <property type="match status" value="1"/>
</dbReference>
<dbReference type="InterPro" id="IPR050090">
    <property type="entry name" value="Tyrosine_recombinase_XerCD"/>
</dbReference>
<keyword evidence="3" id="KW-0233">DNA recombination</keyword>
<dbReference type="Gene3D" id="1.10.443.10">
    <property type="entry name" value="Intergrase catalytic core"/>
    <property type="match status" value="1"/>
</dbReference>
<dbReference type="Gene3D" id="1.10.150.130">
    <property type="match status" value="1"/>
</dbReference>
<dbReference type="GO" id="GO:0003677">
    <property type="term" value="F:DNA binding"/>
    <property type="evidence" value="ECO:0007669"/>
    <property type="project" value="UniProtKB-KW"/>
</dbReference>
<dbReference type="PANTHER" id="PTHR30349:SF41">
    <property type="entry name" value="INTEGRASE_RECOMBINASE PROTEIN MJ0367-RELATED"/>
    <property type="match status" value="1"/>
</dbReference>
<evidence type="ECO:0000256" key="2">
    <source>
        <dbReference type="ARBA" id="ARBA00023125"/>
    </source>
</evidence>
<dbReference type="EMBL" id="CP002431">
    <property type="protein sequence ID" value="ADU63628.1"/>
    <property type="molecule type" value="Genomic_DNA"/>
</dbReference>
<dbReference type="eggNOG" id="COG0582">
    <property type="taxonomic scope" value="Bacteria"/>
</dbReference>
<dbReference type="PANTHER" id="PTHR30349">
    <property type="entry name" value="PHAGE INTEGRASE-RELATED"/>
    <property type="match status" value="1"/>
</dbReference>
<dbReference type="GO" id="GO:0015074">
    <property type="term" value="P:DNA integration"/>
    <property type="evidence" value="ECO:0007669"/>
    <property type="project" value="InterPro"/>
</dbReference>
<dbReference type="InterPro" id="IPR002104">
    <property type="entry name" value="Integrase_catalytic"/>
</dbReference>